<sequence>MLSRFDHDKDGYAPFLSMTGRETFLAVNDQTIAAPGPGHYDPHLSQDYVKGGKTLANRSKRFQDQPIDTPGPGTYGVEKYTEFRATKSAPTTSDKDKSGLLMTNRIKFHRKPEAPSIPMPGQAYGYEECDDGTLKKQDPPNRDVSLGPAFYTPAAEDTKPTKTYKGVHFGKLTSQRLDLSKGKMGPGPGEYEPYLDSKMKAENANIAGEYARFEAKIPRYHESIVKEEEKKAIPGPGKYDVKGGFDPDPPKVNTEGIEVEHPPFMSQSKRFTPNKKATPAPGSYNDPRNAFESLKRVTGLKRSPFGQTSVRFNNDGTNITKKTPGMFVFIISKYP</sequence>
<dbReference type="PANTHER" id="PTHR21580">
    <property type="entry name" value="SHIPPO-1-RELATED"/>
    <property type="match status" value="1"/>
</dbReference>
<dbReference type="InterPro" id="IPR010736">
    <property type="entry name" value="SHIPPO-rpt"/>
</dbReference>
<reference evidence="2 3" key="1">
    <citation type="submission" date="2022-12" db="EMBL/GenBank/DDBJ databases">
        <title>Chromosome-level genome of Tegillarca granosa.</title>
        <authorList>
            <person name="Kim J."/>
        </authorList>
    </citation>
    <scope>NUCLEOTIDE SEQUENCE [LARGE SCALE GENOMIC DNA]</scope>
    <source>
        <strain evidence="2">Teg-2019</strain>
        <tissue evidence="2">Adductor muscle</tissue>
    </source>
</reference>
<dbReference type="Pfam" id="PF07004">
    <property type="entry name" value="SHIPPO-rpt"/>
    <property type="match status" value="3"/>
</dbReference>
<accession>A0ABQ9FNL4</accession>
<evidence type="ECO:0000313" key="3">
    <source>
        <dbReference type="Proteomes" id="UP001217089"/>
    </source>
</evidence>
<proteinExistence type="predicted"/>
<feature type="region of interest" description="Disordered" evidence="1">
    <location>
        <begin position="261"/>
        <end position="289"/>
    </location>
</feature>
<evidence type="ECO:0000313" key="2">
    <source>
        <dbReference type="EMBL" id="KAJ8318876.1"/>
    </source>
</evidence>
<protein>
    <recommendedName>
        <fullName evidence="4">Sperm-tail PG-rich repeat-containing protein 2</fullName>
    </recommendedName>
</protein>
<name>A0ABQ9FNL4_TEGGR</name>
<evidence type="ECO:0008006" key="4">
    <source>
        <dbReference type="Google" id="ProtNLM"/>
    </source>
</evidence>
<dbReference type="PANTHER" id="PTHR21580:SF60">
    <property type="entry name" value="SPERM-TAIL PG-RICH REPEAT-CONTAINING PROTEIN 2"/>
    <property type="match status" value="1"/>
</dbReference>
<organism evidence="2 3">
    <name type="scientific">Tegillarca granosa</name>
    <name type="common">Malaysian cockle</name>
    <name type="synonym">Anadara granosa</name>
    <dbReference type="NCBI Taxonomy" id="220873"/>
    <lineage>
        <taxon>Eukaryota</taxon>
        <taxon>Metazoa</taxon>
        <taxon>Spiralia</taxon>
        <taxon>Lophotrochozoa</taxon>
        <taxon>Mollusca</taxon>
        <taxon>Bivalvia</taxon>
        <taxon>Autobranchia</taxon>
        <taxon>Pteriomorphia</taxon>
        <taxon>Arcoida</taxon>
        <taxon>Arcoidea</taxon>
        <taxon>Arcidae</taxon>
        <taxon>Tegillarca</taxon>
    </lineage>
</organism>
<dbReference type="InterPro" id="IPR051291">
    <property type="entry name" value="CIMAP"/>
</dbReference>
<keyword evidence="3" id="KW-1185">Reference proteome</keyword>
<evidence type="ECO:0000256" key="1">
    <source>
        <dbReference type="SAM" id="MobiDB-lite"/>
    </source>
</evidence>
<dbReference type="Proteomes" id="UP001217089">
    <property type="component" value="Unassembled WGS sequence"/>
</dbReference>
<gene>
    <name evidence="2" type="ORF">KUTeg_003967</name>
</gene>
<comment type="caution">
    <text evidence="2">The sequence shown here is derived from an EMBL/GenBank/DDBJ whole genome shotgun (WGS) entry which is preliminary data.</text>
</comment>
<dbReference type="EMBL" id="JARBDR010000214">
    <property type="protein sequence ID" value="KAJ8318876.1"/>
    <property type="molecule type" value="Genomic_DNA"/>
</dbReference>